<reference evidence="1" key="1">
    <citation type="journal article" date="2017" name="Nature">
        <title>The sunflower genome provides insights into oil metabolism, flowering and Asterid evolution.</title>
        <authorList>
            <person name="Badouin H."/>
            <person name="Gouzy J."/>
            <person name="Grassa C.J."/>
            <person name="Murat F."/>
            <person name="Staton S.E."/>
            <person name="Cottret L."/>
            <person name="Lelandais-Briere C."/>
            <person name="Owens G.L."/>
            <person name="Carrere S."/>
            <person name="Mayjonade B."/>
            <person name="Legrand L."/>
            <person name="Gill N."/>
            <person name="Kane N.C."/>
            <person name="Bowers J.E."/>
            <person name="Hubner S."/>
            <person name="Bellec A."/>
            <person name="Berard A."/>
            <person name="Berges H."/>
            <person name="Blanchet N."/>
            <person name="Boniface M.C."/>
            <person name="Brunel D."/>
            <person name="Catrice O."/>
            <person name="Chaidir N."/>
            <person name="Claudel C."/>
            <person name="Donnadieu C."/>
            <person name="Faraut T."/>
            <person name="Fievet G."/>
            <person name="Helmstetter N."/>
            <person name="King M."/>
            <person name="Knapp S.J."/>
            <person name="Lai Z."/>
            <person name="Le Paslier M.C."/>
            <person name="Lippi Y."/>
            <person name="Lorenzon L."/>
            <person name="Mandel J.R."/>
            <person name="Marage G."/>
            <person name="Marchand G."/>
            <person name="Marquand E."/>
            <person name="Bret-Mestries E."/>
            <person name="Morien E."/>
            <person name="Nambeesan S."/>
            <person name="Nguyen T."/>
            <person name="Pegot-Espagnet P."/>
            <person name="Pouilly N."/>
            <person name="Raftis F."/>
            <person name="Sallet E."/>
            <person name="Schiex T."/>
            <person name="Thomas J."/>
            <person name="Vandecasteele C."/>
            <person name="Vares D."/>
            <person name="Vear F."/>
            <person name="Vautrin S."/>
            <person name="Crespi M."/>
            <person name="Mangin B."/>
            <person name="Burke J.M."/>
            <person name="Salse J."/>
            <person name="Munos S."/>
            <person name="Vincourt P."/>
            <person name="Rieseberg L.H."/>
            <person name="Langlade N.B."/>
        </authorList>
    </citation>
    <scope>NUCLEOTIDE SEQUENCE</scope>
    <source>
        <tissue evidence="1">Leaves</tissue>
    </source>
</reference>
<proteinExistence type="predicted"/>
<dbReference type="PANTHER" id="PTHR15600:SF42">
    <property type="entry name" value="SACSIN"/>
    <property type="match status" value="1"/>
</dbReference>
<evidence type="ECO:0000313" key="1">
    <source>
        <dbReference type="EMBL" id="KAF5800829.1"/>
    </source>
</evidence>
<accession>A0A9K3IPY3</accession>
<keyword evidence="2" id="KW-1185">Reference proteome</keyword>
<reference evidence="1" key="2">
    <citation type="submission" date="2020-06" db="EMBL/GenBank/DDBJ databases">
        <title>Helianthus annuus Genome sequencing and assembly Release 2.</title>
        <authorList>
            <person name="Gouzy J."/>
            <person name="Langlade N."/>
            <person name="Munos S."/>
        </authorList>
    </citation>
    <scope>NUCLEOTIDE SEQUENCE</scope>
    <source>
        <tissue evidence="1">Leaves</tissue>
    </source>
</reference>
<dbReference type="Proteomes" id="UP000215914">
    <property type="component" value="Unassembled WGS sequence"/>
</dbReference>
<evidence type="ECO:0000313" key="2">
    <source>
        <dbReference type="Proteomes" id="UP000215914"/>
    </source>
</evidence>
<sequence>MNVQINGYFEVSSNRRVIWYGADMDRSGRIRSLWNRLLLEPSQPKRSWV</sequence>
<dbReference type="InterPro" id="IPR052972">
    <property type="entry name" value="Sacsin_chaperone_reg"/>
</dbReference>
<name>A0A9K3IPY3_HELAN</name>
<gene>
    <name evidence="1" type="ORF">HanXRQr2_Chr06g0241101</name>
</gene>
<dbReference type="AlphaFoldDB" id="A0A9K3IPY3"/>
<dbReference type="PANTHER" id="PTHR15600">
    <property type="entry name" value="SACSIN"/>
    <property type="match status" value="1"/>
</dbReference>
<dbReference type="EMBL" id="MNCJ02000321">
    <property type="protein sequence ID" value="KAF5800829.1"/>
    <property type="molecule type" value="Genomic_DNA"/>
</dbReference>
<dbReference type="Gramene" id="mRNA:HanXRQr2_Chr06g0241101">
    <property type="protein sequence ID" value="CDS:HanXRQr2_Chr06g0241101.1"/>
    <property type="gene ID" value="HanXRQr2_Chr06g0241101"/>
</dbReference>
<organism evidence="1 2">
    <name type="scientific">Helianthus annuus</name>
    <name type="common">Common sunflower</name>
    <dbReference type="NCBI Taxonomy" id="4232"/>
    <lineage>
        <taxon>Eukaryota</taxon>
        <taxon>Viridiplantae</taxon>
        <taxon>Streptophyta</taxon>
        <taxon>Embryophyta</taxon>
        <taxon>Tracheophyta</taxon>
        <taxon>Spermatophyta</taxon>
        <taxon>Magnoliopsida</taxon>
        <taxon>eudicotyledons</taxon>
        <taxon>Gunneridae</taxon>
        <taxon>Pentapetalae</taxon>
        <taxon>asterids</taxon>
        <taxon>campanulids</taxon>
        <taxon>Asterales</taxon>
        <taxon>Asteraceae</taxon>
        <taxon>Asteroideae</taxon>
        <taxon>Heliantheae alliance</taxon>
        <taxon>Heliantheae</taxon>
        <taxon>Helianthus</taxon>
    </lineage>
</organism>
<comment type="caution">
    <text evidence="1">The sequence shown here is derived from an EMBL/GenBank/DDBJ whole genome shotgun (WGS) entry which is preliminary data.</text>
</comment>
<protein>
    <submittedName>
        <fullName evidence="1">Uncharacterized protein</fullName>
    </submittedName>
</protein>